<organism evidence="5 6">
    <name type="scientific">Alcanivorax quisquiliarum</name>
    <dbReference type="NCBI Taxonomy" id="2933565"/>
    <lineage>
        <taxon>Bacteria</taxon>
        <taxon>Pseudomonadati</taxon>
        <taxon>Pseudomonadota</taxon>
        <taxon>Gammaproteobacteria</taxon>
        <taxon>Oceanospirillales</taxon>
        <taxon>Alcanivoracaceae</taxon>
        <taxon>Alcanivorax</taxon>
    </lineage>
</organism>
<dbReference type="PROSITE" id="PS50297">
    <property type="entry name" value="ANK_REP_REGION"/>
    <property type="match status" value="5"/>
</dbReference>
<dbReference type="Pfam" id="PF12796">
    <property type="entry name" value="Ank_2"/>
    <property type="match status" value="4"/>
</dbReference>
<dbReference type="SUPFAM" id="SSF48403">
    <property type="entry name" value="Ankyrin repeat"/>
    <property type="match status" value="2"/>
</dbReference>
<feature type="compositionally biased region" description="Basic and acidic residues" evidence="4">
    <location>
        <begin position="816"/>
        <end position="843"/>
    </location>
</feature>
<dbReference type="Gene3D" id="1.25.40.20">
    <property type="entry name" value="Ankyrin repeat-containing domain"/>
    <property type="match status" value="3"/>
</dbReference>
<proteinExistence type="predicted"/>
<dbReference type="SMART" id="SM00248">
    <property type="entry name" value="ANK"/>
    <property type="match status" value="12"/>
</dbReference>
<evidence type="ECO:0000256" key="3">
    <source>
        <dbReference type="PROSITE-ProRule" id="PRU00023"/>
    </source>
</evidence>
<comment type="caution">
    <text evidence="5">The sequence shown here is derived from an EMBL/GenBank/DDBJ whole genome shotgun (WGS) entry which is preliminary data.</text>
</comment>
<feature type="repeat" description="ANK" evidence="3">
    <location>
        <begin position="468"/>
        <end position="500"/>
    </location>
</feature>
<sequence length="982" mass="105779">MNMKTVVAGLMLLTALNGCVSLQKASRTGNVDALVKALDGGKDANTLNSHGRPLLTIAAAHGQLAVMRTLIERDADLELPDQQDMRPLFVAAAANQLPAVQELVVAGADLESLNTAAELTPLMPATEQGYKATVEYLLARGATPTTVAADGQTALSRLARRNPQSSQSDILGTARTLVTHLRDHSGNPAVVRYLDHQDASGYTALHRAAQSNNAELTAFLLQQGASPLPTATLPDQTEFQALDLALDTPSGLAGVLANTRTGLRALTTRSANTSTSPEEPANAEPDIMGWSVLHSAAQHCQPGNEVFRSVLAATTQPAVGSSDEQTVLHLLARCHEDMSDDVRLLLERVRTRGTRHALKAYLDTPAPRTGETVLYMATATQRPALVNVLLAAGATPDKTGASGERPLFAAIRHGNTELVTALLKAKASTEQPDEQGIHPLSLAVELRHAQIAEALLAAGARPNVRLPDSRTPLHQAVASGQAEVVKALLAARANPNLTLVDSEETPLHLAIAQGNLNVADQLLSARAAPSPRRADRATPLSMALAAGNLDLARLLLARGASPDLTFDDNDTLLHRAARDGNEPAYELLLAFAANTTLRNADGKTALTLRTERLEAERKAFLAGLESAGRCLEANNPQCASSALADIQPLIRDPSQQSLWDQTQADVQAAAQRLAELRAAQEAERQRQEAEAKRRASEARTRAFMAIAGTAYIASNADELGSDNAGRMINAWNQDVLSGDAGMTSMRSLQQSIQQENQLRHAEVMRRLAEQQERERREEAARRAQVEREAQALRAQQAEQLAMAAQSRAAAEQQRQQAERERAEQERVAEQQRRAEAAEAERQRRAAAATAERERQAEERRRATERLEQERRQAYQNWLLQKKNGTRLGAKSCDGKDQPYRLVGTLPSIPLPPIISHYTACVTVFYEARCPGTPRGAGLRGSQYNFTGMGAGCLSAEGQMSRTLPCEDRDVIVETLDVTACGG</sequence>
<feature type="repeat" description="ANK" evidence="3">
    <location>
        <begin position="435"/>
        <end position="467"/>
    </location>
</feature>
<dbReference type="InterPro" id="IPR002110">
    <property type="entry name" value="Ankyrin_rpt"/>
</dbReference>
<evidence type="ECO:0000313" key="5">
    <source>
        <dbReference type="EMBL" id="MCK0537847.1"/>
    </source>
</evidence>
<feature type="region of interest" description="Disordered" evidence="4">
    <location>
        <begin position="796"/>
        <end position="866"/>
    </location>
</feature>
<feature type="repeat" description="ANK" evidence="3">
    <location>
        <begin position="50"/>
        <end position="82"/>
    </location>
</feature>
<dbReference type="Proteomes" id="UP001165524">
    <property type="component" value="Unassembled WGS sequence"/>
</dbReference>
<dbReference type="PANTHER" id="PTHR24198:SF165">
    <property type="entry name" value="ANKYRIN REPEAT-CONTAINING PROTEIN-RELATED"/>
    <property type="match status" value="1"/>
</dbReference>
<feature type="repeat" description="ANK" evidence="3">
    <location>
        <begin position="402"/>
        <end position="434"/>
    </location>
</feature>
<feature type="repeat" description="ANK" evidence="3">
    <location>
        <begin position="568"/>
        <end position="600"/>
    </location>
</feature>
<dbReference type="PANTHER" id="PTHR24198">
    <property type="entry name" value="ANKYRIN REPEAT AND PROTEIN KINASE DOMAIN-CONTAINING PROTEIN"/>
    <property type="match status" value="1"/>
</dbReference>
<feature type="repeat" description="ANK" evidence="3">
    <location>
        <begin position="200"/>
        <end position="226"/>
    </location>
</feature>
<feature type="compositionally biased region" description="Low complexity" evidence="4">
    <location>
        <begin position="796"/>
        <end position="815"/>
    </location>
</feature>
<dbReference type="RefSeq" id="WP_246951862.1">
    <property type="nucleotide sequence ID" value="NZ_JALKII010000005.1"/>
</dbReference>
<dbReference type="EMBL" id="JALKII010000005">
    <property type="protein sequence ID" value="MCK0537847.1"/>
    <property type="molecule type" value="Genomic_DNA"/>
</dbReference>
<reference evidence="5" key="1">
    <citation type="submission" date="2022-04" db="EMBL/GenBank/DDBJ databases">
        <title>Alcanivorax sp. CY1518 draft genome sequence.</title>
        <authorList>
            <person name="Zhao G."/>
            <person name="An M."/>
        </authorList>
    </citation>
    <scope>NUCLEOTIDE SEQUENCE</scope>
    <source>
        <strain evidence="5">CY1518</strain>
    </source>
</reference>
<evidence type="ECO:0000313" key="6">
    <source>
        <dbReference type="Proteomes" id="UP001165524"/>
    </source>
</evidence>
<keyword evidence="6" id="KW-1185">Reference proteome</keyword>
<protein>
    <submittedName>
        <fullName evidence="5">Ankyrin repeat domain-containing protein</fullName>
    </submittedName>
</protein>
<name>A0ABT0E7P0_9GAMM</name>
<evidence type="ECO:0000256" key="2">
    <source>
        <dbReference type="ARBA" id="ARBA00023043"/>
    </source>
</evidence>
<dbReference type="Pfam" id="PF00023">
    <property type="entry name" value="Ank"/>
    <property type="match status" value="2"/>
</dbReference>
<dbReference type="InterPro" id="IPR036770">
    <property type="entry name" value="Ankyrin_rpt-contain_sf"/>
</dbReference>
<accession>A0ABT0E7P0</accession>
<feature type="repeat" description="ANK" evidence="3">
    <location>
        <begin position="535"/>
        <end position="567"/>
    </location>
</feature>
<gene>
    <name evidence="5" type="ORF">MU846_09005</name>
</gene>
<feature type="repeat" description="ANK" evidence="3">
    <location>
        <begin position="502"/>
        <end position="534"/>
    </location>
</feature>
<keyword evidence="2 3" id="KW-0040">ANK repeat</keyword>
<feature type="region of interest" description="Disordered" evidence="4">
    <location>
        <begin position="679"/>
        <end position="698"/>
    </location>
</feature>
<keyword evidence="1" id="KW-0677">Repeat</keyword>
<evidence type="ECO:0000256" key="1">
    <source>
        <dbReference type="ARBA" id="ARBA00022737"/>
    </source>
</evidence>
<dbReference type="PROSITE" id="PS50088">
    <property type="entry name" value="ANK_REPEAT"/>
    <property type="match status" value="8"/>
</dbReference>
<feature type="compositionally biased region" description="Basic and acidic residues" evidence="4">
    <location>
        <begin position="850"/>
        <end position="866"/>
    </location>
</feature>
<evidence type="ECO:0000256" key="4">
    <source>
        <dbReference type="SAM" id="MobiDB-lite"/>
    </source>
</evidence>